<accession>A0AAE0PVC3</accession>
<evidence type="ECO:0000313" key="2">
    <source>
        <dbReference type="EMBL" id="KAK3508535.1"/>
    </source>
</evidence>
<dbReference type="AlphaFoldDB" id="A0AAE0PVC3"/>
<evidence type="ECO:0000256" key="1">
    <source>
        <dbReference type="SAM" id="MobiDB-lite"/>
    </source>
</evidence>
<proteinExistence type="predicted"/>
<evidence type="ECO:0000313" key="3">
    <source>
        <dbReference type="Proteomes" id="UP001274896"/>
    </source>
</evidence>
<dbReference type="EMBL" id="JAUCMX010000028">
    <property type="protein sequence ID" value="KAK3508535.1"/>
    <property type="molecule type" value="Genomic_DNA"/>
</dbReference>
<feature type="region of interest" description="Disordered" evidence="1">
    <location>
        <begin position="1"/>
        <end position="32"/>
    </location>
</feature>
<feature type="compositionally biased region" description="Polar residues" evidence="1">
    <location>
        <begin position="20"/>
        <end position="32"/>
    </location>
</feature>
<feature type="non-terminal residue" evidence="2">
    <location>
        <position position="32"/>
    </location>
</feature>
<comment type="caution">
    <text evidence="2">The sequence shown here is derived from an EMBL/GenBank/DDBJ whole genome shotgun (WGS) entry which is preliminary data.</text>
</comment>
<sequence>MDCSHSYPQDGDAGMAAAPTQGTPTLSPVTGA</sequence>
<keyword evidence="3" id="KW-1185">Reference proteome</keyword>
<protein>
    <submittedName>
        <fullName evidence="2">Uncharacterized protein</fullName>
    </submittedName>
</protein>
<reference evidence="2" key="1">
    <citation type="submission" date="2023-06" db="EMBL/GenBank/DDBJ databases">
        <title>Male Hemibagrus guttatus genome.</title>
        <authorList>
            <person name="Bian C."/>
        </authorList>
    </citation>
    <scope>NUCLEOTIDE SEQUENCE</scope>
    <source>
        <strain evidence="2">Male_cb2023</strain>
        <tissue evidence="2">Muscle</tissue>
    </source>
</reference>
<name>A0AAE0PVC3_9TELE</name>
<gene>
    <name evidence="2" type="ORF">QTP70_031917</name>
</gene>
<organism evidence="2 3">
    <name type="scientific">Hemibagrus guttatus</name>
    <dbReference type="NCBI Taxonomy" id="175788"/>
    <lineage>
        <taxon>Eukaryota</taxon>
        <taxon>Metazoa</taxon>
        <taxon>Chordata</taxon>
        <taxon>Craniata</taxon>
        <taxon>Vertebrata</taxon>
        <taxon>Euteleostomi</taxon>
        <taxon>Actinopterygii</taxon>
        <taxon>Neopterygii</taxon>
        <taxon>Teleostei</taxon>
        <taxon>Ostariophysi</taxon>
        <taxon>Siluriformes</taxon>
        <taxon>Bagridae</taxon>
        <taxon>Hemibagrus</taxon>
    </lineage>
</organism>
<dbReference type="Proteomes" id="UP001274896">
    <property type="component" value="Unassembled WGS sequence"/>
</dbReference>